<organism evidence="5 6">
    <name type="scientific">Haladaptatus litoreus</name>
    <dbReference type="NCBI Taxonomy" id="553468"/>
    <lineage>
        <taxon>Archaea</taxon>
        <taxon>Methanobacteriati</taxon>
        <taxon>Methanobacteriota</taxon>
        <taxon>Stenosarchaea group</taxon>
        <taxon>Halobacteria</taxon>
        <taxon>Halobacteriales</taxon>
        <taxon>Haladaptataceae</taxon>
        <taxon>Haladaptatus</taxon>
    </lineage>
</organism>
<dbReference type="Pfam" id="PF04967">
    <property type="entry name" value="HTH_10"/>
    <property type="match status" value="1"/>
</dbReference>
<dbReference type="InterPro" id="IPR013324">
    <property type="entry name" value="RNA_pol_sigma_r3/r4-like"/>
</dbReference>
<accession>A0A1N7E565</accession>
<evidence type="ECO:0000259" key="3">
    <source>
        <dbReference type="Pfam" id="PF04967"/>
    </source>
</evidence>
<dbReference type="InterPro" id="IPR056493">
    <property type="entry name" value="HVO_0513_N"/>
</dbReference>
<gene>
    <name evidence="5" type="ORF">SAMN05421858_4024</name>
</gene>
<evidence type="ECO:0000259" key="4">
    <source>
        <dbReference type="Pfam" id="PF24278"/>
    </source>
</evidence>
<feature type="domain" description="HVO-0513-like N-terminal" evidence="4">
    <location>
        <begin position="16"/>
        <end position="152"/>
    </location>
</feature>
<dbReference type="AlphaFoldDB" id="A0A1N7E565"/>
<feature type="domain" description="HTH bat-type" evidence="3">
    <location>
        <begin position="163"/>
        <end position="214"/>
    </location>
</feature>
<dbReference type="RefSeq" id="WP_076431941.1">
    <property type="nucleotide sequence ID" value="NZ_FTNO01000005.1"/>
</dbReference>
<keyword evidence="2" id="KW-0804">Transcription</keyword>
<keyword evidence="1" id="KW-0805">Transcription regulation</keyword>
<reference evidence="6" key="1">
    <citation type="submission" date="2017-01" db="EMBL/GenBank/DDBJ databases">
        <authorList>
            <person name="Varghese N."/>
            <person name="Submissions S."/>
        </authorList>
    </citation>
    <scope>NUCLEOTIDE SEQUENCE [LARGE SCALE GENOMIC DNA]</scope>
    <source>
        <strain evidence="6">CGMCC 1.7737</strain>
    </source>
</reference>
<dbReference type="InterPro" id="IPR007050">
    <property type="entry name" value="HTH_bacterioopsin"/>
</dbReference>
<sequence length="219" mass="24472">MRSATVVLTWDDVQVHPIDDLFARDDDLTVEAIRYVSPVHEGMYVELLELRGNLERARTLLAASPDAVEFDVVGSDGRGVVYLQCRTAGLVDELLSLLHEHELVLDWPMQYIDTGDSRGLQLTVLGTDGAIRTAASELPDGIHLRLERLGEYRPSAGRLSSMLTDRQLELFELAVREGYYEVPRETTHRELADELDIATGTVSEHLQRIEAKLVSGYLG</sequence>
<dbReference type="Gene3D" id="1.10.10.10">
    <property type="entry name" value="Winged helix-like DNA-binding domain superfamily/Winged helix DNA-binding domain"/>
    <property type="match status" value="1"/>
</dbReference>
<dbReference type="EMBL" id="FTNO01000005">
    <property type="protein sequence ID" value="SIR83158.1"/>
    <property type="molecule type" value="Genomic_DNA"/>
</dbReference>
<name>A0A1N7E565_9EURY</name>
<proteinExistence type="predicted"/>
<evidence type="ECO:0000256" key="1">
    <source>
        <dbReference type="ARBA" id="ARBA00023015"/>
    </source>
</evidence>
<protein>
    <submittedName>
        <fullName evidence="5">HTH DNA binding domain-containing protein</fullName>
    </submittedName>
</protein>
<dbReference type="Pfam" id="PF24278">
    <property type="entry name" value="HVO_0513_N"/>
    <property type="match status" value="1"/>
</dbReference>
<dbReference type="SUPFAM" id="SSF88659">
    <property type="entry name" value="Sigma3 and sigma4 domains of RNA polymerase sigma factors"/>
    <property type="match status" value="1"/>
</dbReference>
<dbReference type="PANTHER" id="PTHR34236">
    <property type="entry name" value="DIMETHYL SULFOXIDE REDUCTASE TRANSCRIPTIONAL ACTIVATOR"/>
    <property type="match status" value="1"/>
</dbReference>
<keyword evidence="6" id="KW-1185">Reference proteome</keyword>
<dbReference type="PANTHER" id="PTHR34236:SF1">
    <property type="entry name" value="DIMETHYL SULFOXIDE REDUCTASE TRANSCRIPTIONAL ACTIVATOR"/>
    <property type="match status" value="1"/>
</dbReference>
<evidence type="ECO:0000313" key="6">
    <source>
        <dbReference type="Proteomes" id="UP000186914"/>
    </source>
</evidence>
<evidence type="ECO:0000313" key="5">
    <source>
        <dbReference type="EMBL" id="SIR83158.1"/>
    </source>
</evidence>
<dbReference type="Proteomes" id="UP000186914">
    <property type="component" value="Unassembled WGS sequence"/>
</dbReference>
<dbReference type="OrthoDB" id="194393at2157"/>
<dbReference type="InterPro" id="IPR036388">
    <property type="entry name" value="WH-like_DNA-bd_sf"/>
</dbReference>
<evidence type="ECO:0000256" key="2">
    <source>
        <dbReference type="ARBA" id="ARBA00023163"/>
    </source>
</evidence>